<evidence type="ECO:0000313" key="2">
    <source>
        <dbReference type="Proteomes" id="UP000093903"/>
    </source>
</evidence>
<evidence type="ECO:0000313" key="1">
    <source>
        <dbReference type="EMBL" id="OBU76244.1"/>
    </source>
</evidence>
<dbReference type="AlphaFoldDB" id="A0A853MFJ9"/>
<organism evidence="1 2">
    <name type="scientific">Cylindrospermopsis raciborskii CS-505</name>
    <dbReference type="NCBI Taxonomy" id="533240"/>
    <lineage>
        <taxon>Bacteria</taxon>
        <taxon>Bacillati</taxon>
        <taxon>Cyanobacteriota</taxon>
        <taxon>Cyanophyceae</taxon>
        <taxon>Nostocales</taxon>
        <taxon>Aphanizomenonaceae</taxon>
        <taxon>Cylindrospermopsis</taxon>
    </lineage>
</organism>
<proteinExistence type="predicted"/>
<gene>
    <name evidence="1" type="ORF">A9P98_07850</name>
</gene>
<dbReference type="EMBL" id="LYXA01000001">
    <property type="protein sequence ID" value="OBU76244.1"/>
    <property type="molecule type" value="Genomic_DNA"/>
</dbReference>
<comment type="caution">
    <text evidence="1">The sequence shown here is derived from an EMBL/GenBank/DDBJ whole genome shotgun (WGS) entry which is preliminary data.</text>
</comment>
<protein>
    <submittedName>
        <fullName evidence="1">Uncharacterized protein</fullName>
    </submittedName>
</protein>
<dbReference type="Proteomes" id="UP000093903">
    <property type="component" value="Unassembled WGS sequence"/>
</dbReference>
<sequence length="63" mass="7553">MKITKSINTQQMELPIREIYDELSRHHQRRIEETELIVCLVESGTPPEVKYNIFKELILVVYH</sequence>
<reference evidence="1 2" key="1">
    <citation type="submission" date="2016-05" db="EMBL/GenBank/DDBJ databases">
        <title>First complete genome of the cyanobacterium Cylindrospermopsis raciborskii CS505, containing a circular chromosome and a single extrachromosomal element.</title>
        <authorList>
            <person name="Fuentes J."/>
            <person name="Tamames J."/>
            <person name="Allen E."/>
            <person name="Plominski A."/>
            <person name="Vasquez M."/>
        </authorList>
    </citation>
    <scope>NUCLEOTIDE SEQUENCE [LARGE SCALE GENOMIC DNA]</scope>
    <source>
        <strain evidence="1 2">CS505</strain>
    </source>
</reference>
<dbReference type="RefSeq" id="WP_006278827.1">
    <property type="nucleotide sequence ID" value="NZ_ACYA01000074.1"/>
</dbReference>
<accession>A0A853MFJ9</accession>
<name>A0A853MFJ9_9CYAN</name>